<evidence type="ECO:0000313" key="4">
    <source>
        <dbReference type="Proteomes" id="UP001199642"/>
    </source>
</evidence>
<gene>
    <name evidence="3" type="ORF">K8F61_04030</name>
</gene>
<proteinExistence type="predicted"/>
<name>A0ABY3RU21_9MICO</name>
<dbReference type="InterPro" id="IPR013113">
    <property type="entry name" value="SIP_FAD-bd"/>
</dbReference>
<dbReference type="PANTHER" id="PTHR30157">
    <property type="entry name" value="FERRIC REDUCTASE, NADPH-DEPENDENT"/>
    <property type="match status" value="1"/>
</dbReference>
<dbReference type="CDD" id="cd06193">
    <property type="entry name" value="siderophore_interacting"/>
    <property type="match status" value="1"/>
</dbReference>
<dbReference type="Pfam" id="PF08021">
    <property type="entry name" value="FAD_binding_9"/>
    <property type="match status" value="1"/>
</dbReference>
<dbReference type="Gene3D" id="2.40.30.10">
    <property type="entry name" value="Translation factors"/>
    <property type="match status" value="1"/>
</dbReference>
<accession>A0ABY3RU21</accession>
<dbReference type="EMBL" id="CP082781">
    <property type="protein sequence ID" value="UGS27381.1"/>
    <property type="molecule type" value="Genomic_DNA"/>
</dbReference>
<dbReference type="InterPro" id="IPR017938">
    <property type="entry name" value="Riboflavin_synthase-like_b-brl"/>
</dbReference>
<evidence type="ECO:0000259" key="2">
    <source>
        <dbReference type="PROSITE" id="PS51384"/>
    </source>
</evidence>
<protein>
    <submittedName>
        <fullName evidence="3">Siderophore-interacting protein</fullName>
    </submittedName>
</protein>
<dbReference type="InterPro" id="IPR007037">
    <property type="entry name" value="SIP_rossman_dom"/>
</dbReference>
<dbReference type="Proteomes" id="UP001199642">
    <property type="component" value="Chromosome"/>
</dbReference>
<reference evidence="3 4" key="1">
    <citation type="submission" date="2023-01" db="EMBL/GenBank/DDBJ databases">
        <title>Characterization of estradiol degrading bacteria Microbacterium sp. MZT7 and reveal degrading genes through genome analysis.</title>
        <authorList>
            <person name="Hao P."/>
            <person name="Gao Y."/>
        </authorList>
    </citation>
    <scope>NUCLEOTIDE SEQUENCE [LARGE SCALE GENOMIC DNA]</scope>
    <source>
        <strain evidence="3 4">MZT7</strain>
    </source>
</reference>
<feature type="compositionally biased region" description="Basic and acidic residues" evidence="1">
    <location>
        <begin position="1"/>
        <end position="12"/>
    </location>
</feature>
<evidence type="ECO:0000313" key="3">
    <source>
        <dbReference type="EMBL" id="UGS27381.1"/>
    </source>
</evidence>
<dbReference type="SUPFAM" id="SSF63380">
    <property type="entry name" value="Riboflavin synthase domain-like"/>
    <property type="match status" value="1"/>
</dbReference>
<organism evidence="3 4">
    <name type="scientific">Microbacterium resistens</name>
    <dbReference type="NCBI Taxonomy" id="156977"/>
    <lineage>
        <taxon>Bacteria</taxon>
        <taxon>Bacillati</taxon>
        <taxon>Actinomycetota</taxon>
        <taxon>Actinomycetes</taxon>
        <taxon>Micrococcales</taxon>
        <taxon>Microbacteriaceae</taxon>
        <taxon>Microbacterium</taxon>
    </lineage>
</organism>
<dbReference type="InterPro" id="IPR017927">
    <property type="entry name" value="FAD-bd_FR_type"/>
</dbReference>
<sequence length="274" mass="30141">MPERAKTPDRSGPRPRPPQRSRRQDARVFAATVVAVREVTPHMRRITVTAPEVAGYAPLGPDEYLGLLMPRDDEAPLVLPAEDGGDNIRAAVAAIPEEHRPDLRWYTLRAHRPSAAEIDIDMVVHGDEGPGTRFARRAHPGSVLGIREAAALYAPAPDARTRLLVGDESSLPAIARILETTGSVRTAVFIEIADERERQDLPGDVVWVPRGDERPGAPLARALRTAVLPDPVDYAWVCGERGGVQEIRRQLVEHGVPKDRITFSGYWRLGEPRG</sequence>
<feature type="region of interest" description="Disordered" evidence="1">
    <location>
        <begin position="1"/>
        <end position="25"/>
    </location>
</feature>
<dbReference type="Gene3D" id="3.40.50.80">
    <property type="entry name" value="Nucleotide-binding domain of ferredoxin-NADP reductase (FNR) module"/>
    <property type="match status" value="1"/>
</dbReference>
<dbReference type="PANTHER" id="PTHR30157:SF0">
    <property type="entry name" value="NADPH-DEPENDENT FERRIC-CHELATE REDUCTASE"/>
    <property type="match status" value="1"/>
</dbReference>
<dbReference type="InterPro" id="IPR039261">
    <property type="entry name" value="FNR_nucleotide-bd"/>
</dbReference>
<dbReference type="InterPro" id="IPR039374">
    <property type="entry name" value="SIP_fam"/>
</dbReference>
<dbReference type="PROSITE" id="PS51384">
    <property type="entry name" value="FAD_FR"/>
    <property type="match status" value="1"/>
</dbReference>
<dbReference type="Pfam" id="PF04954">
    <property type="entry name" value="SIP"/>
    <property type="match status" value="1"/>
</dbReference>
<keyword evidence="4" id="KW-1185">Reference proteome</keyword>
<feature type="domain" description="FAD-binding FR-type" evidence="2">
    <location>
        <begin position="26"/>
        <end position="162"/>
    </location>
</feature>
<evidence type="ECO:0000256" key="1">
    <source>
        <dbReference type="SAM" id="MobiDB-lite"/>
    </source>
</evidence>